<dbReference type="Pfam" id="PF21884">
    <property type="entry name" value="ZUO1-like_ZHD"/>
    <property type="match status" value="1"/>
</dbReference>
<dbReference type="SMART" id="SM00271">
    <property type="entry name" value="DnaJ"/>
    <property type="match status" value="1"/>
</dbReference>
<dbReference type="CDD" id="cd05233">
    <property type="entry name" value="SDR_c"/>
    <property type="match status" value="1"/>
</dbReference>
<feature type="domain" description="J" evidence="8">
    <location>
        <begin position="100"/>
        <end position="170"/>
    </location>
</feature>
<dbReference type="GO" id="GO:0005829">
    <property type="term" value="C:cytosol"/>
    <property type="evidence" value="ECO:0007669"/>
    <property type="project" value="TreeGrafter"/>
</dbReference>
<dbReference type="InterPro" id="IPR018253">
    <property type="entry name" value="DnaJ_domain_CS"/>
</dbReference>
<dbReference type="GO" id="GO:0043022">
    <property type="term" value="F:ribosome binding"/>
    <property type="evidence" value="ECO:0007669"/>
    <property type="project" value="InterPro"/>
</dbReference>
<dbReference type="InterPro" id="IPR036869">
    <property type="entry name" value="J_dom_sf"/>
</dbReference>
<evidence type="ECO:0000256" key="6">
    <source>
        <dbReference type="ARBA" id="ARBA00023186"/>
    </source>
</evidence>
<dbReference type="VEuPathDB" id="FungiDB:BTJ68_02557"/>
<dbReference type="Gene3D" id="1.10.287.110">
    <property type="entry name" value="DnaJ domain"/>
    <property type="match status" value="1"/>
</dbReference>
<dbReference type="Pfam" id="PF26185">
    <property type="entry name" value="Zuotin_N"/>
    <property type="match status" value="1"/>
</dbReference>
<feature type="region of interest" description="Disordered" evidence="7">
    <location>
        <begin position="116"/>
        <end position="142"/>
    </location>
</feature>
<feature type="region of interest" description="Disordered" evidence="7">
    <location>
        <begin position="168"/>
        <end position="188"/>
    </location>
</feature>
<dbReference type="PANTHER" id="PTHR43999:SF1">
    <property type="entry name" value="DNAJ HOMOLOG SUBFAMILY C MEMBER 2"/>
    <property type="match status" value="1"/>
</dbReference>
<dbReference type="InterPro" id="IPR036291">
    <property type="entry name" value="NAD(P)-bd_dom_sf"/>
</dbReference>
<dbReference type="Proteomes" id="UP000194280">
    <property type="component" value="Unassembled WGS sequence"/>
</dbReference>
<keyword evidence="4" id="KW-0521">NADP</keyword>
<dbReference type="FunCoup" id="A0A1Z5TNT6">
    <property type="interactions" value="185"/>
</dbReference>
<dbReference type="PROSITE" id="PS00636">
    <property type="entry name" value="DNAJ_1"/>
    <property type="match status" value="1"/>
</dbReference>
<comment type="similarity">
    <text evidence="2">Belongs to the short-chain dehydrogenases/reductases (SDR) family.</text>
</comment>
<evidence type="ECO:0000256" key="5">
    <source>
        <dbReference type="ARBA" id="ARBA00023002"/>
    </source>
</evidence>
<dbReference type="SUPFAM" id="SSF51735">
    <property type="entry name" value="NAD(P)-binding Rossmann-fold domains"/>
    <property type="match status" value="1"/>
</dbReference>
<dbReference type="SUPFAM" id="SSF46565">
    <property type="entry name" value="Chaperone J-domain"/>
    <property type="match status" value="1"/>
</dbReference>
<keyword evidence="10" id="KW-1185">Reference proteome</keyword>
<dbReference type="InterPro" id="IPR020904">
    <property type="entry name" value="Sc_DH/Rdtase_CS"/>
</dbReference>
<dbReference type="InterPro" id="IPR001623">
    <property type="entry name" value="DnaJ_domain"/>
</dbReference>
<evidence type="ECO:0000256" key="2">
    <source>
        <dbReference type="ARBA" id="ARBA00006484"/>
    </source>
</evidence>
<evidence type="ECO:0000313" key="9">
    <source>
        <dbReference type="EMBL" id="OTA37673.1"/>
    </source>
</evidence>
<feature type="region of interest" description="Disordered" evidence="7">
    <location>
        <begin position="45"/>
        <end position="93"/>
    </location>
</feature>
<feature type="region of interest" description="Disordered" evidence="7">
    <location>
        <begin position="244"/>
        <end position="275"/>
    </location>
</feature>
<evidence type="ECO:0000256" key="3">
    <source>
        <dbReference type="ARBA" id="ARBA00022490"/>
    </source>
</evidence>
<dbReference type="CDD" id="cd06257">
    <property type="entry name" value="DnaJ"/>
    <property type="match status" value="1"/>
</dbReference>
<dbReference type="PRINTS" id="PR00081">
    <property type="entry name" value="GDHRDH"/>
</dbReference>
<keyword evidence="5" id="KW-0560">Oxidoreductase</keyword>
<evidence type="ECO:0000313" key="10">
    <source>
        <dbReference type="Proteomes" id="UP000194280"/>
    </source>
</evidence>
<evidence type="ECO:0000256" key="1">
    <source>
        <dbReference type="ARBA" id="ARBA00004496"/>
    </source>
</evidence>
<dbReference type="Pfam" id="PF13561">
    <property type="entry name" value="adh_short_C2"/>
    <property type="match status" value="1"/>
</dbReference>
<feature type="compositionally biased region" description="Basic residues" evidence="7">
    <location>
        <begin position="255"/>
        <end position="270"/>
    </location>
</feature>
<dbReference type="PROSITE" id="PS50076">
    <property type="entry name" value="DNAJ_2"/>
    <property type="match status" value="1"/>
</dbReference>
<dbReference type="InterPro" id="IPR054076">
    <property type="entry name" value="ZUO1-like_ZHD"/>
</dbReference>
<dbReference type="GO" id="GO:0006450">
    <property type="term" value="P:regulation of translational fidelity"/>
    <property type="evidence" value="ECO:0007669"/>
    <property type="project" value="InterPro"/>
</dbReference>
<feature type="region of interest" description="Disordered" evidence="7">
    <location>
        <begin position="294"/>
        <end position="361"/>
    </location>
</feature>
<dbReference type="InParanoid" id="A0A1Z5TNT6"/>
<dbReference type="GO" id="GO:0051083">
    <property type="term" value="P:'de novo' cotranslational protein folding"/>
    <property type="evidence" value="ECO:0007669"/>
    <property type="project" value="InterPro"/>
</dbReference>
<dbReference type="EMBL" id="MUNK01000017">
    <property type="protein sequence ID" value="OTA37673.1"/>
    <property type="molecule type" value="Genomic_DNA"/>
</dbReference>
<evidence type="ECO:0000256" key="7">
    <source>
        <dbReference type="SAM" id="MobiDB-lite"/>
    </source>
</evidence>
<comment type="subcellular location">
    <subcellularLocation>
        <location evidence="1">Cytoplasm</location>
    </subcellularLocation>
</comment>
<dbReference type="OrthoDB" id="417891at2759"/>
<feature type="compositionally biased region" description="Basic and acidic residues" evidence="7">
    <location>
        <begin position="168"/>
        <end position="185"/>
    </location>
</feature>
<name>A0A1Z5TNT6_HORWE</name>
<keyword evidence="3" id="KW-0963">Cytoplasm</keyword>
<gene>
    <name evidence="9" type="ORF">BTJ68_02557</name>
</gene>
<dbReference type="AlphaFoldDB" id="A0A1Z5TNT6"/>
<dbReference type="InterPro" id="IPR042569">
    <property type="entry name" value="RAC_head_sf"/>
</dbReference>
<feature type="compositionally biased region" description="Basic and acidic residues" evidence="7">
    <location>
        <begin position="294"/>
        <end position="353"/>
    </location>
</feature>
<dbReference type="PROSITE" id="PS00061">
    <property type="entry name" value="ADH_SHORT"/>
    <property type="match status" value="1"/>
</dbReference>
<dbReference type="InterPro" id="IPR002347">
    <property type="entry name" value="SDR_fam"/>
</dbReference>
<sequence>MAAIQLQATLPSLPSGWSAEKDFKAVSTLSQPTSRAIEAVGPHFLAHARRKRHKRTFSEDERIQAASSAKKTEDEDDGEISEPEDPMLLQREAKDWKTQDHYAVLGLSKKRWRASEEEIKKAHRKKVLKHHPDKKAASGQEENDQFFKCIQRATDILLDPIKRRQFDSVDENADKEPPSKKEVQKKPGNFYKLYGPVFESEGRFSKVQPVPQLGGPDASREQVEEFYNFWYNFDSWRSFEYLDEDVPDDNEGRDQKRHQERKNLNARKKRKVEDNQRLRKLLDDTMAQDERIKKFRQEGNKEKNKKRLEKEAAEKAAKEEAQRKKEEEERVQKEKEASDKAAKEESKKAKEAAKNAAKKNKRVIRNAAKDGNYFADGEPSPQQIDQALNDTDALITKLEVDEIATMTNNLAGKKGADVKNVFVQENKRLVEAGKAKEGKTLNCTHLPRNCASCNTNSIGSMVIDNEIRGRLALITGASGGIGAACARDLFTAGASLALTYGTNKAALDTLLDELKPQAGDRKITGHQCDVAREEDLNRLFDEIKQAHGQHPDILVVNAGYGKRTSNILDISLDEWDYTINVNLRSSFILTKLAIPHMQSNNWGRVIYISSIAAGGTSINGCHYSASKAGLQGLSKNLANKLGKEGITFNDVAPAMITDTGMIPSEENLKGTPGDVGNIPVGRSGKPEECAGVVTMLCRTGYMTGQSLLLSGGLK</sequence>
<dbReference type="GO" id="GO:0030544">
    <property type="term" value="F:Hsp70 protein binding"/>
    <property type="evidence" value="ECO:0007669"/>
    <property type="project" value="InterPro"/>
</dbReference>
<proteinExistence type="inferred from homology"/>
<reference evidence="9 10" key="1">
    <citation type="submission" date="2017-01" db="EMBL/GenBank/DDBJ databases">
        <title>The recent genome duplication of the halophilic yeast Hortaea werneckii: insights from long-read sequencing.</title>
        <authorList>
            <person name="Sinha S."/>
            <person name="Flibotte S."/>
            <person name="Neira M."/>
            <person name="Lenassi M."/>
            <person name="Gostincar C."/>
            <person name="Stajich J.E."/>
            <person name="Nislow C.E."/>
        </authorList>
    </citation>
    <scope>NUCLEOTIDE SEQUENCE [LARGE SCALE GENOMIC DNA]</scope>
    <source>
        <strain evidence="9 10">EXF-2000</strain>
    </source>
</reference>
<dbReference type="Pfam" id="PF16717">
    <property type="entry name" value="RAC_head"/>
    <property type="match status" value="1"/>
</dbReference>
<dbReference type="InterPro" id="IPR032003">
    <property type="entry name" value="RAC_head"/>
</dbReference>
<dbReference type="STRING" id="1157616.A0A1Z5TNT6"/>
<dbReference type="FunFam" id="3.40.50.720:FF:000173">
    <property type="entry name" value="3-oxoacyl-[acyl-carrier protein] reductase"/>
    <property type="match status" value="1"/>
</dbReference>
<comment type="caution">
    <text evidence="9">The sequence shown here is derived from an EMBL/GenBank/DDBJ whole genome shotgun (WGS) entry which is preliminary data.</text>
</comment>
<dbReference type="GO" id="GO:0016491">
    <property type="term" value="F:oxidoreductase activity"/>
    <property type="evidence" value="ECO:0007669"/>
    <property type="project" value="UniProtKB-KW"/>
</dbReference>
<dbReference type="PANTHER" id="PTHR43999">
    <property type="entry name" value="DNAJ HOMOLOG SUBFAMILY C MEMBER 2"/>
    <property type="match status" value="1"/>
</dbReference>
<dbReference type="InterPro" id="IPR044634">
    <property type="entry name" value="Zuotin/DnaJC2"/>
</dbReference>
<dbReference type="InterPro" id="IPR058871">
    <property type="entry name" value="Zuotin_N"/>
</dbReference>
<evidence type="ECO:0000256" key="4">
    <source>
        <dbReference type="ARBA" id="ARBA00022857"/>
    </source>
</evidence>
<dbReference type="Gene3D" id="3.40.50.720">
    <property type="entry name" value="NAD(P)-binding Rossmann-like Domain"/>
    <property type="match status" value="1"/>
</dbReference>
<dbReference type="Pfam" id="PF00226">
    <property type="entry name" value="DnaJ"/>
    <property type="match status" value="1"/>
</dbReference>
<dbReference type="CDD" id="cd23953">
    <property type="entry name" value="zuotin_NTD"/>
    <property type="match status" value="1"/>
</dbReference>
<feature type="compositionally biased region" description="Basic residues" evidence="7">
    <location>
        <begin position="46"/>
        <end position="55"/>
    </location>
</feature>
<accession>A0A1Z5TNT6</accession>
<dbReference type="Gene3D" id="1.10.8.840">
    <property type="entry name" value="Ribosome-associated complex head domain"/>
    <property type="match status" value="1"/>
</dbReference>
<keyword evidence="6" id="KW-0143">Chaperone</keyword>
<feature type="compositionally biased region" description="Basic residues" evidence="7">
    <location>
        <begin position="121"/>
        <end position="133"/>
    </location>
</feature>
<dbReference type="PRINTS" id="PR00080">
    <property type="entry name" value="SDRFAMILY"/>
</dbReference>
<protein>
    <recommendedName>
        <fullName evidence="8">J domain-containing protein</fullName>
    </recommendedName>
</protein>
<organism evidence="9 10">
    <name type="scientific">Hortaea werneckii EXF-2000</name>
    <dbReference type="NCBI Taxonomy" id="1157616"/>
    <lineage>
        <taxon>Eukaryota</taxon>
        <taxon>Fungi</taxon>
        <taxon>Dikarya</taxon>
        <taxon>Ascomycota</taxon>
        <taxon>Pezizomycotina</taxon>
        <taxon>Dothideomycetes</taxon>
        <taxon>Dothideomycetidae</taxon>
        <taxon>Mycosphaerellales</taxon>
        <taxon>Teratosphaeriaceae</taxon>
        <taxon>Hortaea</taxon>
    </lineage>
</organism>
<evidence type="ECO:0000259" key="8">
    <source>
        <dbReference type="PROSITE" id="PS50076"/>
    </source>
</evidence>
<feature type="compositionally biased region" description="Acidic residues" evidence="7">
    <location>
        <begin position="74"/>
        <end position="85"/>
    </location>
</feature>